<dbReference type="AlphaFoldDB" id="A0A3S2TVN5"/>
<feature type="transmembrane region" description="Helical" evidence="1">
    <location>
        <begin position="53"/>
        <end position="73"/>
    </location>
</feature>
<evidence type="ECO:0000256" key="1">
    <source>
        <dbReference type="SAM" id="Phobius"/>
    </source>
</evidence>
<keyword evidence="3" id="KW-1185">Reference proteome</keyword>
<dbReference type="RefSeq" id="WP_127737697.1">
    <property type="nucleotide sequence ID" value="NZ_CAJCKN010000049.1"/>
</dbReference>
<name>A0A3S2TVN5_9BACI</name>
<proteinExistence type="predicted"/>
<dbReference type="EMBL" id="RZTZ01000002">
    <property type="protein sequence ID" value="RVT65480.1"/>
    <property type="molecule type" value="Genomic_DNA"/>
</dbReference>
<comment type="caution">
    <text evidence="2">The sequence shown here is derived from an EMBL/GenBank/DDBJ whole genome shotgun (WGS) entry which is preliminary data.</text>
</comment>
<organism evidence="2 3">
    <name type="scientific">Niallia taxi</name>
    <dbReference type="NCBI Taxonomy" id="2499688"/>
    <lineage>
        <taxon>Bacteria</taxon>
        <taxon>Bacillati</taxon>
        <taxon>Bacillota</taxon>
        <taxon>Bacilli</taxon>
        <taxon>Bacillales</taxon>
        <taxon>Bacillaceae</taxon>
        <taxon>Niallia</taxon>
    </lineage>
</organism>
<feature type="transmembrane region" description="Helical" evidence="1">
    <location>
        <begin position="28"/>
        <end position="47"/>
    </location>
</feature>
<evidence type="ECO:0000313" key="3">
    <source>
        <dbReference type="Proteomes" id="UP000288024"/>
    </source>
</evidence>
<evidence type="ECO:0000313" key="2">
    <source>
        <dbReference type="EMBL" id="RVT65480.1"/>
    </source>
</evidence>
<reference evidence="2 3" key="1">
    <citation type="submission" date="2019-01" db="EMBL/GenBank/DDBJ databases">
        <title>Bacillus sp. M5HDSG1-1, whole genome shotgun sequence.</title>
        <authorList>
            <person name="Tuo L."/>
        </authorList>
    </citation>
    <scope>NUCLEOTIDE SEQUENCE [LARGE SCALE GENOMIC DNA]</scope>
    <source>
        <strain evidence="2 3">M5HDSG1-1</strain>
    </source>
</reference>
<accession>A0A3S2TVN5</accession>
<keyword evidence="1" id="KW-0812">Transmembrane</keyword>
<keyword evidence="1" id="KW-1133">Transmembrane helix</keyword>
<protein>
    <submittedName>
        <fullName evidence="2">Uncharacterized protein</fullName>
    </submittedName>
</protein>
<dbReference type="GeneID" id="87616536"/>
<keyword evidence="1" id="KW-0472">Membrane</keyword>
<gene>
    <name evidence="2" type="ORF">EM808_08260</name>
</gene>
<dbReference type="Proteomes" id="UP000288024">
    <property type="component" value="Unassembled WGS sequence"/>
</dbReference>
<sequence>MRLLFRKMSYHQMEDDMKQMEKVLCSKSFLYIDLFLIGIMISFAVSISFHSLLVGAVAFFVFYTVFSTIYYLLSKWLKDSPAEE</sequence>